<dbReference type="Proteomes" id="UP000003163">
    <property type="component" value="Unassembled WGS sequence"/>
</dbReference>
<protein>
    <submittedName>
        <fullName evidence="3">Uncharacterized protein</fullName>
    </submittedName>
</protein>
<proteinExistence type="predicted"/>
<reference evidence="4" key="2">
    <citation type="submission" date="2015-07" db="EMBL/GenBank/DDBJ databases">
        <title>Contrasting host-pathogen interactions and genome evolution in two generalist and specialist microsporidian pathogens of mosquitoes.</title>
        <authorList>
            <consortium name="The Broad Institute Genomics Platform"/>
            <consortium name="The Broad Institute Genome Sequencing Center for Infectious Disease"/>
            <person name="Cuomo C.A."/>
            <person name="Sanscrainte N.D."/>
            <person name="Goldberg J.M."/>
            <person name="Heiman D."/>
            <person name="Young S."/>
            <person name="Zeng Q."/>
            <person name="Becnel J.J."/>
            <person name="Birren B.W."/>
        </authorList>
    </citation>
    <scope>NUCLEOTIDE SEQUENCE [LARGE SCALE GENOMIC DNA]</scope>
    <source>
        <strain evidence="4">USNM 41457</strain>
    </source>
</reference>
<dbReference type="VEuPathDB" id="MicrosporidiaDB:EDEG_02038"/>
<name>J9D789_EDHAE</name>
<keyword evidence="2" id="KW-0472">Membrane</keyword>
<comment type="caution">
    <text evidence="3">The sequence shown here is derived from an EMBL/GenBank/DDBJ whole genome shotgun (WGS) entry which is preliminary data.</text>
</comment>
<keyword evidence="2" id="KW-1133">Transmembrane helix</keyword>
<gene>
    <name evidence="3" type="ORF">EDEG_02038</name>
</gene>
<feature type="transmembrane region" description="Helical" evidence="2">
    <location>
        <begin position="12"/>
        <end position="33"/>
    </location>
</feature>
<dbReference type="AlphaFoldDB" id="J9D789"/>
<evidence type="ECO:0000256" key="2">
    <source>
        <dbReference type="SAM" id="Phobius"/>
    </source>
</evidence>
<keyword evidence="4" id="KW-1185">Reference proteome</keyword>
<reference evidence="3 4" key="1">
    <citation type="submission" date="2011-08" db="EMBL/GenBank/DDBJ databases">
        <authorList>
            <person name="Liu Z.J."/>
            <person name="Shi F.L."/>
            <person name="Lu J.Q."/>
            <person name="Li M."/>
            <person name="Wang Z.L."/>
        </authorList>
    </citation>
    <scope>NUCLEOTIDE SEQUENCE [LARGE SCALE GENOMIC DNA]</scope>
    <source>
        <strain evidence="3 4">USNM 41457</strain>
    </source>
</reference>
<evidence type="ECO:0000256" key="1">
    <source>
        <dbReference type="SAM" id="MobiDB-lite"/>
    </source>
</evidence>
<evidence type="ECO:0000313" key="3">
    <source>
        <dbReference type="EMBL" id="EJW03641.1"/>
    </source>
</evidence>
<dbReference type="HOGENOM" id="CLU_1214740_0_0_1"/>
<organism evidence="3 4">
    <name type="scientific">Edhazardia aedis (strain USNM 41457)</name>
    <name type="common">Microsporidian parasite</name>
    <dbReference type="NCBI Taxonomy" id="1003232"/>
    <lineage>
        <taxon>Eukaryota</taxon>
        <taxon>Fungi</taxon>
        <taxon>Fungi incertae sedis</taxon>
        <taxon>Microsporidia</taxon>
        <taxon>Edhazardia</taxon>
    </lineage>
</organism>
<feature type="region of interest" description="Disordered" evidence="1">
    <location>
        <begin position="96"/>
        <end position="122"/>
    </location>
</feature>
<evidence type="ECO:0000313" key="4">
    <source>
        <dbReference type="Proteomes" id="UP000003163"/>
    </source>
</evidence>
<accession>J9D789</accession>
<feature type="region of interest" description="Disordered" evidence="1">
    <location>
        <begin position="200"/>
        <end position="228"/>
    </location>
</feature>
<dbReference type="EMBL" id="AFBI03000033">
    <property type="protein sequence ID" value="EJW03641.1"/>
    <property type="molecule type" value="Genomic_DNA"/>
</dbReference>
<feature type="compositionally biased region" description="Basic residues" evidence="1">
    <location>
        <begin position="200"/>
        <end position="218"/>
    </location>
</feature>
<keyword evidence="2" id="KW-0812">Transmembrane</keyword>
<sequence>MNIKRSVKKFLNIVFIASPYIVISFATSIYVSWNYICARSNLVHKLDKESPNYEFKDNNIRRMSDESLKDFVVEDIHEMHTIDRNSEDGIVADHRIKHNSSDSPIKNKSKGDIRNKVTSKTQQRSIQQALRASRATNLFIKGKDSERSIFASDLQPLDNIIEEEEKDIFEDDTAFDTLDEYFTCQETFDSDTNIDKNCRRKQRKTKSHLNRKSTKHSRVNTDSDTENL</sequence>
<dbReference type="InParanoid" id="J9D789"/>